<evidence type="ECO:0000313" key="2">
    <source>
        <dbReference type="Proteomes" id="UP001161409"/>
    </source>
</evidence>
<accession>A0ABQ5U4R6</accession>
<proteinExistence type="predicted"/>
<dbReference type="Gene3D" id="3.10.450.50">
    <property type="match status" value="1"/>
</dbReference>
<dbReference type="Proteomes" id="UP001161409">
    <property type="component" value="Unassembled WGS sequence"/>
</dbReference>
<evidence type="ECO:0000313" key="1">
    <source>
        <dbReference type="EMBL" id="GLQ05471.1"/>
    </source>
</evidence>
<sequence length="148" mass="16869">MSNTTYEKTVDCLLSRVINGDTYQLPEMFTNDSEIHVCLGNQLNSDSFSATYIGEKGTLNFLKMCRQMFDFTHITPAEYHLEGHKLIVRGDLECSLIANGQGWVSGWMQIWTFDKDKISKIRMFADYTAVPRQPNIKLDYAGIRATAN</sequence>
<evidence type="ECO:0008006" key="3">
    <source>
        <dbReference type="Google" id="ProtNLM"/>
    </source>
</evidence>
<dbReference type="SUPFAM" id="SSF54427">
    <property type="entry name" value="NTF2-like"/>
    <property type="match status" value="1"/>
</dbReference>
<keyword evidence="2" id="KW-1185">Reference proteome</keyword>
<gene>
    <name evidence="1" type="ORF">GCM10007924_06920</name>
</gene>
<reference evidence="1" key="1">
    <citation type="journal article" date="2014" name="Int. J. Syst. Evol. Microbiol.">
        <title>Complete genome of a new Firmicutes species belonging to the dominant human colonic microbiota ('Ruminococcus bicirculans') reveals two chromosomes and a selective capacity to utilize plant glucans.</title>
        <authorList>
            <consortium name="NISC Comparative Sequencing Program"/>
            <person name="Wegmann U."/>
            <person name="Louis P."/>
            <person name="Goesmann A."/>
            <person name="Henrissat B."/>
            <person name="Duncan S.H."/>
            <person name="Flint H.J."/>
        </authorList>
    </citation>
    <scope>NUCLEOTIDE SEQUENCE</scope>
    <source>
        <strain evidence="1">NBRC 103408</strain>
    </source>
</reference>
<dbReference type="RefSeq" id="WP_169559470.1">
    <property type="nucleotide sequence ID" value="NZ_BSNF01000001.1"/>
</dbReference>
<name>A0ABQ5U4R6_9PROT</name>
<dbReference type="EMBL" id="BSNF01000001">
    <property type="protein sequence ID" value="GLQ05471.1"/>
    <property type="molecule type" value="Genomic_DNA"/>
</dbReference>
<protein>
    <recommendedName>
        <fullName evidence="3">SnoaL-like domain-containing protein</fullName>
    </recommendedName>
</protein>
<comment type="caution">
    <text evidence="1">The sequence shown here is derived from an EMBL/GenBank/DDBJ whole genome shotgun (WGS) entry which is preliminary data.</text>
</comment>
<organism evidence="1 2">
    <name type="scientific">Sneathiella chinensis</name>
    <dbReference type="NCBI Taxonomy" id="349750"/>
    <lineage>
        <taxon>Bacteria</taxon>
        <taxon>Pseudomonadati</taxon>
        <taxon>Pseudomonadota</taxon>
        <taxon>Alphaproteobacteria</taxon>
        <taxon>Sneathiellales</taxon>
        <taxon>Sneathiellaceae</taxon>
        <taxon>Sneathiella</taxon>
    </lineage>
</organism>
<dbReference type="InterPro" id="IPR032710">
    <property type="entry name" value="NTF2-like_dom_sf"/>
</dbReference>
<reference evidence="1" key="2">
    <citation type="submission" date="2023-01" db="EMBL/GenBank/DDBJ databases">
        <title>Draft genome sequence of Sneathiella chinensis strain NBRC 103408.</title>
        <authorList>
            <person name="Sun Q."/>
            <person name="Mori K."/>
        </authorList>
    </citation>
    <scope>NUCLEOTIDE SEQUENCE</scope>
    <source>
        <strain evidence="1">NBRC 103408</strain>
    </source>
</reference>